<dbReference type="RefSeq" id="WP_305907583.1">
    <property type="nucleotide sequence ID" value="NZ_CP157743.1"/>
</dbReference>
<dbReference type="PROSITE" id="PS50975">
    <property type="entry name" value="ATP_GRASP"/>
    <property type="match status" value="1"/>
</dbReference>
<keyword evidence="1" id="KW-0547">Nucleotide-binding</keyword>
<dbReference type="Proteomes" id="UP001225378">
    <property type="component" value="Chromosome"/>
</dbReference>
<dbReference type="Pfam" id="PF02655">
    <property type="entry name" value="ATP-grasp_3"/>
    <property type="match status" value="1"/>
</dbReference>
<dbReference type="SUPFAM" id="SSF56059">
    <property type="entry name" value="Glutathione synthetase ATP-binding domain-like"/>
    <property type="match status" value="1"/>
</dbReference>
<dbReference type="Gene3D" id="3.30.470.20">
    <property type="entry name" value="ATP-grasp fold, B domain"/>
    <property type="match status" value="1"/>
</dbReference>
<evidence type="ECO:0000313" key="3">
    <source>
        <dbReference type="EMBL" id="XBS19679.1"/>
    </source>
</evidence>
<evidence type="ECO:0000256" key="1">
    <source>
        <dbReference type="PROSITE-ProRule" id="PRU00409"/>
    </source>
</evidence>
<keyword evidence="1" id="KW-0067">ATP-binding</keyword>
<dbReference type="GO" id="GO:0046872">
    <property type="term" value="F:metal ion binding"/>
    <property type="evidence" value="ECO:0007669"/>
    <property type="project" value="InterPro"/>
</dbReference>
<keyword evidence="4" id="KW-1185">Reference proteome</keyword>
<evidence type="ECO:0000259" key="2">
    <source>
        <dbReference type="PROSITE" id="PS50975"/>
    </source>
</evidence>
<dbReference type="AlphaFoldDB" id="A0AAU7NRW6"/>
<dbReference type="KEGG" id="mech:Q9L42_015120"/>
<evidence type="ECO:0000313" key="4">
    <source>
        <dbReference type="Proteomes" id="UP001225378"/>
    </source>
</evidence>
<protein>
    <submittedName>
        <fullName evidence="3">ATP-grasp domain-containing protein</fullName>
    </submittedName>
</protein>
<name>A0AAU7NRW6_9GAMM</name>
<proteinExistence type="predicted"/>
<dbReference type="InterPro" id="IPR016677">
    <property type="entry name" value="UCP016817_carboligase"/>
</dbReference>
<reference evidence="3 4" key="1">
    <citation type="journal article" date="2024" name="Microbiology">
        <title>Methylomarinum rosea sp. nov., a novel halophilic methanotrophic bacterium from the hypersaline Lake Elton.</title>
        <authorList>
            <person name="Suleimanov R.Z."/>
            <person name="Oshkin I.Y."/>
            <person name="Danilova O.V."/>
            <person name="Suzina N.E."/>
            <person name="Dedysh S.N."/>
        </authorList>
    </citation>
    <scope>NUCLEOTIDE SEQUENCE [LARGE SCALE GENOMIC DNA]</scope>
    <source>
        <strain evidence="3 4">Ch1-1</strain>
    </source>
</reference>
<dbReference type="PIRSF" id="PIRSF016817">
    <property type="entry name" value="UCP016817_carboligase"/>
    <property type="match status" value="1"/>
</dbReference>
<accession>A0AAU7NRW6</accession>
<feature type="domain" description="ATP-grasp" evidence="2">
    <location>
        <begin position="237"/>
        <end position="293"/>
    </location>
</feature>
<organism evidence="3 4">
    <name type="scientific">Methylomarinum roseum</name>
    <dbReference type="NCBI Taxonomy" id="3067653"/>
    <lineage>
        <taxon>Bacteria</taxon>
        <taxon>Pseudomonadati</taxon>
        <taxon>Pseudomonadota</taxon>
        <taxon>Gammaproteobacteria</taxon>
        <taxon>Methylococcales</taxon>
        <taxon>Methylococcaceae</taxon>
        <taxon>Methylomarinum</taxon>
    </lineage>
</organism>
<dbReference type="GO" id="GO:0005524">
    <property type="term" value="F:ATP binding"/>
    <property type="evidence" value="ECO:0007669"/>
    <property type="project" value="UniProtKB-UniRule"/>
</dbReference>
<dbReference type="InterPro" id="IPR003806">
    <property type="entry name" value="ATP-grasp_PylC-type"/>
</dbReference>
<sequence>MSWLIDALTPAPEKILVVAKSARMLVQLLSAAGHHVAAIDCFGDDDTRQWAFDYSQAAGLALADIEQPVLQMKRRQRIDHVIYGSGFEKHLDSVAFLQQHFNVLGNSPAVFAAVQDKPSFFQRLDRLGINHPAASYTPPGDEQSWLEKPLRGEGGLGIRRYRPQLGPPDAAVFWQCYIDGEPMSVLFIAVRERVNIIGYQRQLLTEQEDSAFLFAGVVSEPDLPGPVKAMLTDWVSRLSRELGLRGLNSLDFILQGRDCYVLEVNARPPASLQLYGVYAIAAHMQAVSSGSFVSALDANAYRAYKIVYAAKETRIAGSVDWPPWVVDRPRQGSIIGQGGPVCSIIARGKTHQQLMNRLQRKQQTLEKILSKVL</sequence>
<dbReference type="InterPro" id="IPR011761">
    <property type="entry name" value="ATP-grasp"/>
</dbReference>
<dbReference type="EMBL" id="CP157743">
    <property type="protein sequence ID" value="XBS19679.1"/>
    <property type="molecule type" value="Genomic_DNA"/>
</dbReference>
<gene>
    <name evidence="3" type="ORF">Q9L42_015120</name>
</gene>